<evidence type="ECO:0000313" key="1">
    <source>
        <dbReference type="EMBL" id="RCV12658.1"/>
    </source>
</evidence>
<reference evidence="1" key="1">
    <citation type="journal article" date="2012" name="Nat. Biotechnol.">
        <title>Reference genome sequence of the model plant Setaria.</title>
        <authorList>
            <person name="Bennetzen J.L."/>
            <person name="Schmutz J."/>
            <person name="Wang H."/>
            <person name="Percifield R."/>
            <person name="Hawkins J."/>
            <person name="Pontaroli A.C."/>
            <person name="Estep M."/>
            <person name="Feng L."/>
            <person name="Vaughn J.N."/>
            <person name="Grimwood J."/>
            <person name="Jenkins J."/>
            <person name="Barry K."/>
            <person name="Lindquist E."/>
            <person name="Hellsten U."/>
            <person name="Deshpande S."/>
            <person name="Wang X."/>
            <person name="Wu X."/>
            <person name="Mitros T."/>
            <person name="Triplett J."/>
            <person name="Yang X."/>
            <person name="Ye C.Y."/>
            <person name="Mauro-Herrera M."/>
            <person name="Wang L."/>
            <person name="Li P."/>
            <person name="Sharma M."/>
            <person name="Sharma R."/>
            <person name="Ronald P.C."/>
            <person name="Panaud O."/>
            <person name="Kellogg E.A."/>
            <person name="Brutnell T.P."/>
            <person name="Doust A.N."/>
            <person name="Tuskan G.A."/>
            <person name="Rokhsar D."/>
            <person name="Devos K.M."/>
        </authorList>
    </citation>
    <scope>NUCLEOTIDE SEQUENCE [LARGE SCALE GENOMIC DNA]</scope>
    <source>
        <strain evidence="1">Yugu1</strain>
    </source>
</reference>
<dbReference type="OrthoDB" id="711827at2759"/>
<dbReference type="AlphaFoldDB" id="A0A368Q4N6"/>
<dbReference type="EMBL" id="CM003529">
    <property type="protein sequence ID" value="RCV12658.1"/>
    <property type="molecule type" value="Genomic_DNA"/>
</dbReference>
<sequence length="154" mass="16611">MVSDREGAGRAGLSALCAKAWRRLGPGRRPGVCARGCAHLHERAIAARGRGAPTRPWVLVPCVPGEVGFCGRLTEWLMESLRKDAADAAGSAPWETGVAKPDVAHQTVAFDRAWWGACVPDATRPCRSFAVTALVTLRSRAKKVKGLFGKRQFY</sequence>
<proteinExistence type="predicted"/>
<protein>
    <submittedName>
        <fullName evidence="1">Uncharacterized protein</fullName>
    </submittedName>
</protein>
<reference evidence="1" key="2">
    <citation type="submission" date="2015-07" db="EMBL/GenBank/DDBJ databases">
        <authorList>
            <person name="Noorani M."/>
        </authorList>
    </citation>
    <scope>NUCLEOTIDE SEQUENCE</scope>
    <source>
        <strain evidence="1">Yugu1</strain>
    </source>
</reference>
<name>A0A368Q4N6_SETIT</name>
<organism evidence="1">
    <name type="scientific">Setaria italica</name>
    <name type="common">Foxtail millet</name>
    <name type="synonym">Panicum italicum</name>
    <dbReference type="NCBI Taxonomy" id="4555"/>
    <lineage>
        <taxon>Eukaryota</taxon>
        <taxon>Viridiplantae</taxon>
        <taxon>Streptophyta</taxon>
        <taxon>Embryophyta</taxon>
        <taxon>Tracheophyta</taxon>
        <taxon>Spermatophyta</taxon>
        <taxon>Magnoliopsida</taxon>
        <taxon>Liliopsida</taxon>
        <taxon>Poales</taxon>
        <taxon>Poaceae</taxon>
        <taxon>PACMAD clade</taxon>
        <taxon>Panicoideae</taxon>
        <taxon>Panicodae</taxon>
        <taxon>Paniceae</taxon>
        <taxon>Cenchrinae</taxon>
        <taxon>Setaria</taxon>
    </lineage>
</organism>
<gene>
    <name evidence="1" type="ORF">SETIT_2G286500v2</name>
</gene>
<accession>A0A368Q4N6</accession>